<keyword evidence="2" id="KW-1133">Transmembrane helix</keyword>
<evidence type="ECO:0000313" key="4">
    <source>
        <dbReference type="Proteomes" id="UP000504607"/>
    </source>
</evidence>
<reference evidence="5" key="1">
    <citation type="submission" date="2025-08" db="UniProtKB">
        <authorList>
            <consortium name="RefSeq"/>
        </authorList>
    </citation>
    <scope>IDENTIFICATION</scope>
</reference>
<keyword evidence="2" id="KW-0812">Transmembrane</keyword>
<dbReference type="InParanoid" id="A0A6I9Q971"/>
<keyword evidence="1" id="KW-0677">Repeat</keyword>
<dbReference type="InterPro" id="IPR047259">
    <property type="entry name" value="QUIRKY-like"/>
</dbReference>
<evidence type="ECO:0000256" key="1">
    <source>
        <dbReference type="ARBA" id="ARBA00022737"/>
    </source>
</evidence>
<accession>A0A6I9Q971</accession>
<dbReference type="OrthoDB" id="684867at2759"/>
<dbReference type="Pfam" id="PF08372">
    <property type="entry name" value="PRT_C"/>
    <property type="match status" value="2"/>
</dbReference>
<keyword evidence="4" id="KW-1185">Reference proteome</keyword>
<dbReference type="Proteomes" id="UP000504607">
    <property type="component" value="Unplaced"/>
</dbReference>
<keyword evidence="2" id="KW-0472">Membrane</keyword>
<protein>
    <submittedName>
        <fullName evidence="5">FT-interacting protein 7-like</fullName>
    </submittedName>
</protein>
<dbReference type="InterPro" id="IPR013583">
    <property type="entry name" value="MCTP_C"/>
</dbReference>
<feature type="domain" description="Multiple C2" evidence="3">
    <location>
        <begin position="17"/>
        <end position="64"/>
    </location>
</feature>
<gene>
    <name evidence="5" type="primary">LOC105032228</name>
</gene>
<dbReference type="PANTHER" id="PTHR31425">
    <property type="entry name" value="PHOSPHORIBOSYLANTHRANILATE TRANSFERASE ISOFORM 1"/>
    <property type="match status" value="1"/>
</dbReference>
<feature type="transmembrane region" description="Helical" evidence="2">
    <location>
        <begin position="38"/>
        <end position="63"/>
    </location>
</feature>
<sequence>MGVIQTFESGGRESPDIAGDVVVQGERVEALLAWWDPWAIAIFVVLYLLASMVSYVVPFRMLANGMIGRERLQMRYYRAWPRQSSGMDPQLSQVDMMGPDELDEELDSFPIVRVAKVVWVCYKRLRVVAERAQALLGDVVVQGERVEALLAWWDPWAIAIFVVLYFLASMVSYVVPFRLLADGMVGRERLQVALDYWVGKIRGEKCFIFLIFY</sequence>
<name>A0A6I9Q971_ELAGV</name>
<dbReference type="RefSeq" id="XP_010904914.1">
    <property type="nucleotide sequence ID" value="XM_010906612.1"/>
</dbReference>
<dbReference type="PANTHER" id="PTHR31425:SF43">
    <property type="entry name" value="MULTIPLE C2 DOMAIN AND TRANSMEMBRANE REGION PROTEIN 14"/>
    <property type="match status" value="1"/>
</dbReference>
<dbReference type="AlphaFoldDB" id="A0A6I9Q971"/>
<evidence type="ECO:0000256" key="2">
    <source>
        <dbReference type="SAM" id="Phobius"/>
    </source>
</evidence>
<evidence type="ECO:0000259" key="3">
    <source>
        <dbReference type="Pfam" id="PF08372"/>
    </source>
</evidence>
<proteinExistence type="predicted"/>
<evidence type="ECO:0000313" key="5">
    <source>
        <dbReference type="RefSeq" id="XP_010904914.1"/>
    </source>
</evidence>
<feature type="transmembrane region" description="Helical" evidence="2">
    <location>
        <begin position="155"/>
        <end position="175"/>
    </location>
</feature>
<feature type="domain" description="Multiple C2" evidence="3">
    <location>
        <begin position="72"/>
        <end position="181"/>
    </location>
</feature>
<organism evidence="4 5">
    <name type="scientific">Elaeis guineensis var. tenera</name>
    <name type="common">Oil palm</name>
    <dbReference type="NCBI Taxonomy" id="51953"/>
    <lineage>
        <taxon>Eukaryota</taxon>
        <taxon>Viridiplantae</taxon>
        <taxon>Streptophyta</taxon>
        <taxon>Embryophyta</taxon>
        <taxon>Tracheophyta</taxon>
        <taxon>Spermatophyta</taxon>
        <taxon>Magnoliopsida</taxon>
        <taxon>Liliopsida</taxon>
        <taxon>Arecaceae</taxon>
        <taxon>Arecoideae</taxon>
        <taxon>Cocoseae</taxon>
        <taxon>Elaeidinae</taxon>
        <taxon>Elaeis</taxon>
    </lineage>
</organism>